<protein>
    <recommendedName>
        <fullName evidence="4">DUF2537 domain-containing protein</fullName>
    </recommendedName>
</protein>
<comment type="caution">
    <text evidence="2">The sequence shown here is derived from an EMBL/GenBank/DDBJ whole genome shotgun (WGS) entry which is preliminary data.</text>
</comment>
<gene>
    <name evidence="2" type="ORF">EFL26_12160</name>
</gene>
<organism evidence="2 3">
    <name type="scientific">Nocardioides pocheonensis</name>
    <dbReference type="NCBI Taxonomy" id="661485"/>
    <lineage>
        <taxon>Bacteria</taxon>
        <taxon>Bacillati</taxon>
        <taxon>Actinomycetota</taxon>
        <taxon>Actinomycetes</taxon>
        <taxon>Propionibacteriales</taxon>
        <taxon>Nocardioidaceae</taxon>
        <taxon>Nocardioides</taxon>
    </lineage>
</organism>
<feature type="transmembrane region" description="Helical" evidence="1">
    <location>
        <begin position="42"/>
        <end position="60"/>
    </location>
</feature>
<sequence>MEIERVQRWVMSAVVLTTATIFATGISLLAGQSKQAGAEPGLLSIAAVVGIVAIAAVRVINQKSVLTPWLLLGVLPALVVGYVAVVR</sequence>
<keyword evidence="3" id="KW-1185">Reference proteome</keyword>
<dbReference type="OrthoDB" id="3788664at2"/>
<reference evidence="2 3" key="1">
    <citation type="submission" date="2018-11" db="EMBL/GenBank/DDBJ databases">
        <authorList>
            <person name="Li F."/>
        </authorList>
    </citation>
    <scope>NUCLEOTIDE SEQUENCE [LARGE SCALE GENOMIC DNA]</scope>
    <source>
        <strain evidence="2 3">Gsoil 818</strain>
    </source>
</reference>
<keyword evidence="1" id="KW-1133">Transmembrane helix</keyword>
<dbReference type="Proteomes" id="UP000279994">
    <property type="component" value="Unassembled WGS sequence"/>
</dbReference>
<dbReference type="EMBL" id="RJSF01000040">
    <property type="protein sequence ID" value="RNM13727.1"/>
    <property type="molecule type" value="Genomic_DNA"/>
</dbReference>
<evidence type="ECO:0000313" key="3">
    <source>
        <dbReference type="Proteomes" id="UP000279994"/>
    </source>
</evidence>
<keyword evidence="1" id="KW-0472">Membrane</keyword>
<keyword evidence="1" id="KW-0812">Transmembrane</keyword>
<evidence type="ECO:0000313" key="2">
    <source>
        <dbReference type="EMBL" id="RNM13727.1"/>
    </source>
</evidence>
<name>A0A3N0GMP7_9ACTN</name>
<feature type="transmembrane region" description="Helical" evidence="1">
    <location>
        <begin position="6"/>
        <end position="30"/>
    </location>
</feature>
<dbReference type="AlphaFoldDB" id="A0A3N0GMP7"/>
<feature type="transmembrane region" description="Helical" evidence="1">
    <location>
        <begin position="66"/>
        <end position="85"/>
    </location>
</feature>
<evidence type="ECO:0008006" key="4">
    <source>
        <dbReference type="Google" id="ProtNLM"/>
    </source>
</evidence>
<accession>A0A3N0GMP7</accession>
<dbReference type="RefSeq" id="WP_123223134.1">
    <property type="nucleotide sequence ID" value="NZ_RJSF01000040.1"/>
</dbReference>
<proteinExistence type="predicted"/>
<evidence type="ECO:0000256" key="1">
    <source>
        <dbReference type="SAM" id="Phobius"/>
    </source>
</evidence>